<gene>
    <name evidence="1" type="ORF">SBF1_6430008</name>
</gene>
<dbReference type="Proteomes" id="UP000238916">
    <property type="component" value="Unassembled WGS sequence"/>
</dbReference>
<accession>A0A2U3LMU5</accession>
<proteinExistence type="predicted"/>
<dbReference type="EMBL" id="OMOF01000605">
    <property type="protein sequence ID" value="SPF53198.1"/>
    <property type="molecule type" value="Genomic_DNA"/>
</dbReference>
<dbReference type="AlphaFoldDB" id="A0A2U3LMU5"/>
<evidence type="ECO:0000313" key="1">
    <source>
        <dbReference type="EMBL" id="SPF53198.1"/>
    </source>
</evidence>
<evidence type="ECO:0000313" key="2">
    <source>
        <dbReference type="Proteomes" id="UP000238916"/>
    </source>
</evidence>
<sequence>MGRKAYKAQYLYPSMELAEHLNSGKFKHKLSDTVKKCIEDW</sequence>
<name>A0A2U3LMU5_9FIRM</name>
<reference evidence="2" key="1">
    <citation type="submission" date="2018-02" db="EMBL/GenBank/DDBJ databases">
        <authorList>
            <person name="Hausmann B."/>
        </authorList>
    </citation>
    <scope>NUCLEOTIDE SEQUENCE [LARGE SCALE GENOMIC DNA]</scope>
    <source>
        <strain evidence="2">Peat soil MAG SbF1</strain>
    </source>
</reference>
<protein>
    <submittedName>
        <fullName evidence="1">Uncharacterized protein</fullName>
    </submittedName>
</protein>
<organism evidence="1 2">
    <name type="scientific">Candidatus Desulfosporosinus infrequens</name>
    <dbReference type="NCBI Taxonomy" id="2043169"/>
    <lineage>
        <taxon>Bacteria</taxon>
        <taxon>Bacillati</taxon>
        <taxon>Bacillota</taxon>
        <taxon>Clostridia</taxon>
        <taxon>Eubacteriales</taxon>
        <taxon>Desulfitobacteriaceae</taxon>
        <taxon>Desulfosporosinus</taxon>
    </lineage>
</organism>